<protein>
    <submittedName>
        <fullName evidence="10">Cytochrome P450</fullName>
    </submittedName>
</protein>
<dbReference type="PRINTS" id="PR00385">
    <property type="entry name" value="P450"/>
</dbReference>
<evidence type="ECO:0000256" key="8">
    <source>
        <dbReference type="PIRSR" id="PIRSR602401-1"/>
    </source>
</evidence>
<organism evidence="10 11">
    <name type="scientific">Cercophora newfieldiana</name>
    <dbReference type="NCBI Taxonomy" id="92897"/>
    <lineage>
        <taxon>Eukaryota</taxon>
        <taxon>Fungi</taxon>
        <taxon>Dikarya</taxon>
        <taxon>Ascomycota</taxon>
        <taxon>Pezizomycotina</taxon>
        <taxon>Sordariomycetes</taxon>
        <taxon>Sordariomycetidae</taxon>
        <taxon>Sordariales</taxon>
        <taxon>Lasiosphaeriaceae</taxon>
        <taxon>Cercophora</taxon>
    </lineage>
</organism>
<dbReference type="GO" id="GO:0020037">
    <property type="term" value="F:heme binding"/>
    <property type="evidence" value="ECO:0007669"/>
    <property type="project" value="InterPro"/>
</dbReference>
<comment type="cofactor">
    <cofactor evidence="1 8">
        <name>heme</name>
        <dbReference type="ChEBI" id="CHEBI:30413"/>
    </cofactor>
</comment>
<keyword evidence="9" id="KW-1133">Transmembrane helix</keyword>
<dbReference type="SUPFAM" id="SSF48264">
    <property type="entry name" value="Cytochrome P450"/>
    <property type="match status" value="1"/>
</dbReference>
<evidence type="ECO:0000256" key="7">
    <source>
        <dbReference type="ARBA" id="ARBA00023033"/>
    </source>
</evidence>
<sequence length="532" mass="59818">MANTPLLAVATLAIAYAGYWIFKVIAIRRFYRNVPGPPHTFLLGHAKVLGEYQAKFPAMTSIQSALTQMKHDFDLPDIWYLDLWPFGPQIVICSSPDSAAIPSTINAMDIASDVTAFFDKNLGTGFIEAQNGPTWKELLHIIAPPLTPSATRAYHATIVEEAKIFHDRLQKTALQDEPIDIFHETGKYAFDVVSRVFFGSEVRLRSQTTYCLLYESLLGLGEIVGELVLMLNPVAKRPLIKERDRLVAGMEDEINKIIDSRFAVLQQKGSSLTKDSATTILDRMLLAKVQSNQPVDARLRRLILDNTKGVLAAGFGTTADTIVWLLLLLSHFPEVLAKVREEHTRVFSPSFDETLSLLESDPSRLKQLEYTTAFIYETLRFFPVGPPFREPPASMKSFTYKNVTYPVNGHRFEILTHAIHHDPAVFPSPKEFLPERHLPLSNPPYSRNAYRPFERGPRACLGSTLATEEMRILLVMLARTFDFEHLPVNVPDKPRVSHTDMDVTMGDVAFGVARFTAGPRGPVKMRVRRSKV</sequence>
<dbReference type="InterPro" id="IPR002401">
    <property type="entry name" value="Cyt_P450_E_grp-I"/>
</dbReference>
<dbReference type="GO" id="GO:0016705">
    <property type="term" value="F:oxidoreductase activity, acting on paired donors, with incorporation or reduction of molecular oxygen"/>
    <property type="evidence" value="ECO:0007669"/>
    <property type="project" value="InterPro"/>
</dbReference>
<keyword evidence="4 8" id="KW-0479">Metal-binding</keyword>
<reference evidence="10" key="1">
    <citation type="submission" date="2023-06" db="EMBL/GenBank/DDBJ databases">
        <title>Genome-scale phylogeny and comparative genomics of the fungal order Sordariales.</title>
        <authorList>
            <consortium name="Lawrence Berkeley National Laboratory"/>
            <person name="Hensen N."/>
            <person name="Bonometti L."/>
            <person name="Westerberg I."/>
            <person name="Brannstrom I.O."/>
            <person name="Guillou S."/>
            <person name="Cros-Aarteil S."/>
            <person name="Calhoun S."/>
            <person name="Haridas S."/>
            <person name="Kuo A."/>
            <person name="Mondo S."/>
            <person name="Pangilinan J."/>
            <person name="Riley R."/>
            <person name="Labutti K."/>
            <person name="Andreopoulos B."/>
            <person name="Lipzen A."/>
            <person name="Chen C."/>
            <person name="Yanf M."/>
            <person name="Daum C."/>
            <person name="Ng V."/>
            <person name="Clum A."/>
            <person name="Steindorff A."/>
            <person name="Ohm R."/>
            <person name="Martin F."/>
            <person name="Silar P."/>
            <person name="Natvig D."/>
            <person name="Lalanne C."/>
            <person name="Gautier V."/>
            <person name="Ament-Velasquez S.L."/>
            <person name="Kruys A."/>
            <person name="Hutchinson M.I."/>
            <person name="Powell A.J."/>
            <person name="Barry K."/>
            <person name="Miller A.N."/>
            <person name="Grigoriev I.V."/>
            <person name="Debuchy R."/>
            <person name="Gladieux P."/>
            <person name="Thoren M.H."/>
            <person name="Johannesson H."/>
        </authorList>
    </citation>
    <scope>NUCLEOTIDE SEQUENCE</scope>
    <source>
        <strain evidence="10">SMH2532-1</strain>
    </source>
</reference>
<keyword evidence="7" id="KW-0503">Monooxygenase</keyword>
<dbReference type="PRINTS" id="PR00463">
    <property type="entry name" value="EP450I"/>
</dbReference>
<evidence type="ECO:0000256" key="5">
    <source>
        <dbReference type="ARBA" id="ARBA00023002"/>
    </source>
</evidence>
<feature type="binding site" description="axial binding residue" evidence="8">
    <location>
        <position position="460"/>
    </location>
    <ligand>
        <name>heme</name>
        <dbReference type="ChEBI" id="CHEBI:30413"/>
    </ligand>
    <ligandPart>
        <name>Fe</name>
        <dbReference type="ChEBI" id="CHEBI:18248"/>
    </ligandPart>
</feature>
<evidence type="ECO:0000313" key="11">
    <source>
        <dbReference type="Proteomes" id="UP001174936"/>
    </source>
</evidence>
<dbReference type="AlphaFoldDB" id="A0AA40CKV6"/>
<dbReference type="PANTHER" id="PTHR24305:SF107">
    <property type="entry name" value="P450, PUTATIVE (EUROFUNG)-RELATED"/>
    <property type="match status" value="1"/>
</dbReference>
<dbReference type="Gene3D" id="1.10.630.10">
    <property type="entry name" value="Cytochrome P450"/>
    <property type="match status" value="1"/>
</dbReference>
<dbReference type="InterPro" id="IPR001128">
    <property type="entry name" value="Cyt_P450"/>
</dbReference>
<keyword evidence="5" id="KW-0560">Oxidoreductase</keyword>
<evidence type="ECO:0000256" key="6">
    <source>
        <dbReference type="ARBA" id="ARBA00023004"/>
    </source>
</evidence>
<accession>A0AA40CKV6</accession>
<evidence type="ECO:0000256" key="2">
    <source>
        <dbReference type="ARBA" id="ARBA00005179"/>
    </source>
</evidence>
<comment type="caution">
    <text evidence="10">The sequence shown here is derived from an EMBL/GenBank/DDBJ whole genome shotgun (WGS) entry which is preliminary data.</text>
</comment>
<keyword evidence="9" id="KW-0812">Transmembrane</keyword>
<evidence type="ECO:0000256" key="9">
    <source>
        <dbReference type="SAM" id="Phobius"/>
    </source>
</evidence>
<proteinExistence type="predicted"/>
<keyword evidence="3 8" id="KW-0349">Heme</keyword>
<dbReference type="InterPro" id="IPR050121">
    <property type="entry name" value="Cytochrome_P450_monoxygenase"/>
</dbReference>
<dbReference type="PANTHER" id="PTHR24305">
    <property type="entry name" value="CYTOCHROME P450"/>
    <property type="match status" value="1"/>
</dbReference>
<dbReference type="Proteomes" id="UP001174936">
    <property type="component" value="Unassembled WGS sequence"/>
</dbReference>
<dbReference type="GO" id="GO:0004497">
    <property type="term" value="F:monooxygenase activity"/>
    <property type="evidence" value="ECO:0007669"/>
    <property type="project" value="UniProtKB-KW"/>
</dbReference>
<gene>
    <name evidence="10" type="ORF">B0T16DRAFT_335125</name>
</gene>
<dbReference type="EMBL" id="JAULSV010000006">
    <property type="protein sequence ID" value="KAK0642215.1"/>
    <property type="molecule type" value="Genomic_DNA"/>
</dbReference>
<comment type="pathway">
    <text evidence="2">Secondary metabolite biosynthesis.</text>
</comment>
<dbReference type="InterPro" id="IPR036396">
    <property type="entry name" value="Cyt_P450_sf"/>
</dbReference>
<evidence type="ECO:0000256" key="3">
    <source>
        <dbReference type="ARBA" id="ARBA00022617"/>
    </source>
</evidence>
<evidence type="ECO:0000313" key="10">
    <source>
        <dbReference type="EMBL" id="KAK0642215.1"/>
    </source>
</evidence>
<dbReference type="GO" id="GO:0005506">
    <property type="term" value="F:iron ion binding"/>
    <property type="evidence" value="ECO:0007669"/>
    <property type="project" value="InterPro"/>
</dbReference>
<keyword evidence="9" id="KW-0472">Membrane</keyword>
<dbReference type="Pfam" id="PF00067">
    <property type="entry name" value="p450"/>
    <property type="match status" value="1"/>
</dbReference>
<keyword evidence="6 8" id="KW-0408">Iron</keyword>
<evidence type="ECO:0000256" key="1">
    <source>
        <dbReference type="ARBA" id="ARBA00001971"/>
    </source>
</evidence>
<name>A0AA40CKV6_9PEZI</name>
<evidence type="ECO:0000256" key="4">
    <source>
        <dbReference type="ARBA" id="ARBA00022723"/>
    </source>
</evidence>
<feature type="transmembrane region" description="Helical" evidence="9">
    <location>
        <begin position="6"/>
        <end position="22"/>
    </location>
</feature>
<keyword evidence="11" id="KW-1185">Reference proteome</keyword>